<dbReference type="GO" id="GO:0008270">
    <property type="term" value="F:zinc ion binding"/>
    <property type="evidence" value="ECO:0007669"/>
    <property type="project" value="InterPro"/>
</dbReference>
<keyword evidence="1 9" id="KW-0645">Protease</keyword>
<dbReference type="InterPro" id="IPR021190">
    <property type="entry name" value="Pept_M10A"/>
</dbReference>
<feature type="transmembrane region" description="Helical" evidence="5">
    <location>
        <begin position="191"/>
        <end position="210"/>
    </location>
</feature>
<dbReference type="Proteomes" id="UP000267921">
    <property type="component" value="Unassembled WGS sequence"/>
</dbReference>
<dbReference type="RefSeq" id="WP_072561241.1">
    <property type="nucleotide sequence ID" value="NZ_CP017921.1"/>
</dbReference>
<dbReference type="AlphaFoldDB" id="A0A1L3Q1T2"/>
<reference evidence="8 12" key="3">
    <citation type="submission" date="2018-10" db="EMBL/GenBank/DDBJ databases">
        <title>Cultivation of a novel Methanohalophilus strain from Kebrit Deep of the Red Sea and a genomic comparison of members of the genus Methanohalophilus.</title>
        <authorList>
            <person name="Guan Y."/>
            <person name="Ngugi D.K."/>
            <person name="Stingl U."/>
        </authorList>
    </citation>
    <scope>NUCLEOTIDE SEQUENCE [LARGE SCALE GENOMIC DNA]</scope>
    <source>
        <strain evidence="8 12">DSM 3094</strain>
    </source>
</reference>
<dbReference type="Proteomes" id="UP000198669">
    <property type="component" value="Unassembled WGS sequence"/>
</dbReference>
<dbReference type="InterPro" id="IPR001818">
    <property type="entry name" value="Pept_M10_metallopeptidase"/>
</dbReference>
<keyword evidence="4" id="KW-0862">Zinc</keyword>
<organism evidence="7 10">
    <name type="scientific">Methanohalophilus halophilus</name>
    <dbReference type="NCBI Taxonomy" id="2177"/>
    <lineage>
        <taxon>Archaea</taxon>
        <taxon>Methanobacteriati</taxon>
        <taxon>Methanobacteriota</taxon>
        <taxon>Stenosarchaea group</taxon>
        <taxon>Methanomicrobia</taxon>
        <taxon>Methanosarcinales</taxon>
        <taxon>Methanosarcinaceae</taxon>
        <taxon>Methanohalophilus</taxon>
    </lineage>
</organism>
<name>A0A1L3Q1T2_9EURY</name>
<keyword evidence="5" id="KW-0812">Transmembrane</keyword>
<dbReference type="SMART" id="SM00235">
    <property type="entry name" value="ZnMc"/>
    <property type="match status" value="1"/>
</dbReference>
<evidence type="ECO:0000313" key="8">
    <source>
        <dbReference type="EMBL" id="RNI07987.1"/>
    </source>
</evidence>
<evidence type="ECO:0000313" key="12">
    <source>
        <dbReference type="Proteomes" id="UP000267921"/>
    </source>
</evidence>
<accession>A0A1L3Q1T2</accession>
<evidence type="ECO:0000259" key="6">
    <source>
        <dbReference type="SMART" id="SM00235"/>
    </source>
</evidence>
<dbReference type="PANTHER" id="PTHR10201">
    <property type="entry name" value="MATRIX METALLOPROTEINASE"/>
    <property type="match status" value="1"/>
</dbReference>
<evidence type="ECO:0000256" key="1">
    <source>
        <dbReference type="ARBA" id="ARBA00022670"/>
    </source>
</evidence>
<evidence type="ECO:0000256" key="3">
    <source>
        <dbReference type="ARBA" id="ARBA00022801"/>
    </source>
</evidence>
<dbReference type="KEGG" id="mhaz:BHR79_04355"/>
<evidence type="ECO:0000313" key="11">
    <source>
        <dbReference type="Proteomes" id="UP000198669"/>
    </source>
</evidence>
<dbReference type="EMBL" id="RJJG01000006">
    <property type="protein sequence ID" value="RNI07987.1"/>
    <property type="molecule type" value="Genomic_DNA"/>
</dbReference>
<evidence type="ECO:0000256" key="2">
    <source>
        <dbReference type="ARBA" id="ARBA00022723"/>
    </source>
</evidence>
<evidence type="ECO:0000313" key="7">
    <source>
        <dbReference type="EMBL" id="APH38793.1"/>
    </source>
</evidence>
<dbReference type="OrthoDB" id="9634at2157"/>
<keyword evidence="5" id="KW-0472">Membrane</keyword>
<dbReference type="GO" id="GO:0004222">
    <property type="term" value="F:metalloendopeptidase activity"/>
    <property type="evidence" value="ECO:0007669"/>
    <property type="project" value="InterPro"/>
</dbReference>
<dbReference type="InterPro" id="IPR024079">
    <property type="entry name" value="MetalloPept_cat_dom_sf"/>
</dbReference>
<reference evidence="9 11" key="2">
    <citation type="submission" date="2016-10" db="EMBL/GenBank/DDBJ databases">
        <authorList>
            <person name="de Groot N.N."/>
        </authorList>
    </citation>
    <scope>NUCLEOTIDE SEQUENCE [LARGE SCALE GENOMIC DNA]</scope>
    <source>
        <strain evidence="9 11">Z-7982</strain>
    </source>
</reference>
<dbReference type="Pfam" id="PF00413">
    <property type="entry name" value="Peptidase_M10"/>
    <property type="match status" value="1"/>
</dbReference>
<dbReference type="Proteomes" id="UP000186879">
    <property type="component" value="Chromosome"/>
</dbReference>
<dbReference type="PRINTS" id="PR00138">
    <property type="entry name" value="MATRIXIN"/>
</dbReference>
<dbReference type="CDD" id="cd04279">
    <property type="entry name" value="ZnMc_MMP_like_1"/>
    <property type="match status" value="1"/>
</dbReference>
<proteinExistence type="predicted"/>
<feature type="domain" description="Peptidase metallopeptidase" evidence="6">
    <location>
        <begin position="31"/>
        <end position="197"/>
    </location>
</feature>
<evidence type="ECO:0000256" key="5">
    <source>
        <dbReference type="SAM" id="Phobius"/>
    </source>
</evidence>
<dbReference type="EMBL" id="FNMU01000004">
    <property type="protein sequence ID" value="SDW72354.1"/>
    <property type="molecule type" value="Genomic_DNA"/>
</dbReference>
<dbReference type="STRING" id="2177.BHR79_04355"/>
<keyword evidence="3" id="KW-0378">Hydrolase</keyword>
<dbReference type="InterPro" id="IPR006026">
    <property type="entry name" value="Peptidase_Metallo"/>
</dbReference>
<protein>
    <submittedName>
        <fullName evidence="7">Peptidase</fullName>
    </submittedName>
    <submittedName>
        <fullName evidence="9">Predicted Zn-dependent protease</fullName>
    </submittedName>
</protein>
<keyword evidence="10" id="KW-1185">Reference proteome</keyword>
<gene>
    <name evidence="7" type="ORF">BHR79_04355</name>
    <name evidence="8" type="ORF">EFE40_08530</name>
    <name evidence="9" type="ORF">SAMN04515625_1502</name>
</gene>
<evidence type="ECO:0000256" key="4">
    <source>
        <dbReference type="ARBA" id="ARBA00022833"/>
    </source>
</evidence>
<dbReference type="Gene3D" id="3.40.390.10">
    <property type="entry name" value="Collagenase (Catalytic Domain)"/>
    <property type="match status" value="1"/>
</dbReference>
<keyword evidence="2" id="KW-0479">Metal-binding</keyword>
<dbReference type="GO" id="GO:0031012">
    <property type="term" value="C:extracellular matrix"/>
    <property type="evidence" value="ECO:0007669"/>
    <property type="project" value="InterPro"/>
</dbReference>
<evidence type="ECO:0000313" key="10">
    <source>
        <dbReference type="Proteomes" id="UP000186879"/>
    </source>
</evidence>
<dbReference type="EMBL" id="CP017921">
    <property type="protein sequence ID" value="APH38793.1"/>
    <property type="molecule type" value="Genomic_DNA"/>
</dbReference>
<evidence type="ECO:0000313" key="9">
    <source>
        <dbReference type="EMBL" id="SDW72354.1"/>
    </source>
</evidence>
<dbReference type="GO" id="GO:0006508">
    <property type="term" value="P:proteolysis"/>
    <property type="evidence" value="ECO:0007669"/>
    <property type="project" value="UniProtKB-KW"/>
</dbReference>
<reference evidence="7 10" key="1">
    <citation type="submission" date="2016-10" db="EMBL/GenBank/DDBJ databases">
        <title>Methanohalophilus halophilus.</title>
        <authorList>
            <person name="L'haridon S."/>
        </authorList>
    </citation>
    <scope>NUCLEOTIDE SEQUENCE [LARGE SCALE GENOMIC DNA]</scope>
    <source>
        <strain evidence="7 10">Z-7982</strain>
    </source>
</reference>
<keyword evidence="5" id="KW-1133">Transmembrane helix</keyword>
<dbReference type="GeneID" id="30582969"/>
<dbReference type="SUPFAM" id="SSF55486">
    <property type="entry name" value="Metalloproteases ('zincins'), catalytic domain"/>
    <property type="match status" value="1"/>
</dbReference>
<sequence>MKKPAKKILFVLLAVMISFTGTSLADIEKISDKPWDHSPITVYIDDKEAPEHYSPTYREQVEIALDYWEKGGNGALSYQPVFKIIDSPDADINVRWVENLEKVEGAGEGVAGYCRPTIVGNKYLHAEIVLEVGNYQGFSWVQYGDANMQEVAKHEIGHALGLGHSTDRGDIMYPSYEQRDNINPLLLKSTFPYLIGAIIVIVTIIGYHGIGWRKMRKQRKKIEKEVFEGKK</sequence>